<organism evidence="1">
    <name type="scientific">viral metagenome</name>
    <dbReference type="NCBI Taxonomy" id="1070528"/>
    <lineage>
        <taxon>unclassified sequences</taxon>
        <taxon>metagenomes</taxon>
        <taxon>organismal metagenomes</taxon>
    </lineage>
</organism>
<reference evidence="1" key="1">
    <citation type="journal article" date="2020" name="Nature">
        <title>Giant virus diversity and host interactions through global metagenomics.</title>
        <authorList>
            <person name="Schulz F."/>
            <person name="Roux S."/>
            <person name="Paez-Espino D."/>
            <person name="Jungbluth S."/>
            <person name="Walsh D.A."/>
            <person name="Denef V.J."/>
            <person name="McMahon K.D."/>
            <person name="Konstantinidis K.T."/>
            <person name="Eloe-Fadrosh E.A."/>
            <person name="Kyrpides N.C."/>
            <person name="Woyke T."/>
        </authorList>
    </citation>
    <scope>NUCLEOTIDE SEQUENCE</scope>
    <source>
        <strain evidence="1">GVMAG-M-3300018080-19</strain>
    </source>
</reference>
<dbReference type="AlphaFoldDB" id="A0A6C0BQB5"/>
<protein>
    <submittedName>
        <fullName evidence="1">Uncharacterized protein</fullName>
    </submittedName>
</protein>
<dbReference type="EMBL" id="MN739210">
    <property type="protein sequence ID" value="QHS93824.1"/>
    <property type="molecule type" value="Genomic_DNA"/>
</dbReference>
<name>A0A6C0BQB5_9ZZZZ</name>
<sequence>MQGAQRADIDEKALITDLKATFRNPNVSSVIDMTIQLMEIAAHWTTVSGFEKRSWVIRIIQEACTVDQLDQWVPHLIDILCETSEGKFTFKVPQSWVSCLTSC</sequence>
<proteinExistence type="predicted"/>
<evidence type="ECO:0000313" key="1">
    <source>
        <dbReference type="EMBL" id="QHS93824.1"/>
    </source>
</evidence>
<accession>A0A6C0BQB5</accession>